<proteinExistence type="predicted"/>
<comment type="caution">
    <text evidence="1">The sequence shown here is derived from an EMBL/GenBank/DDBJ whole genome shotgun (WGS) entry which is preliminary data.</text>
</comment>
<accession>A0ACC5W1D3</accession>
<evidence type="ECO:0000313" key="2">
    <source>
        <dbReference type="Proteomes" id="UP001319828"/>
    </source>
</evidence>
<dbReference type="Proteomes" id="UP001319828">
    <property type="component" value="Unassembled WGS sequence"/>
</dbReference>
<gene>
    <name evidence="1" type="ORF">H2252_04805</name>
</gene>
<protein>
    <submittedName>
        <fullName evidence="1">Molecular chaperone TorD family protein</fullName>
    </submittedName>
</protein>
<keyword evidence="2" id="KW-1185">Reference proteome</keyword>
<evidence type="ECO:0000313" key="1">
    <source>
        <dbReference type="EMBL" id="MBZ7974694.1"/>
    </source>
</evidence>
<organism evidence="1 2">
    <name type="scientific">Campylobacter molothri</name>
    <dbReference type="NCBI Taxonomy" id="1032242"/>
    <lineage>
        <taxon>Bacteria</taxon>
        <taxon>Pseudomonadati</taxon>
        <taxon>Campylobacterota</taxon>
        <taxon>Epsilonproteobacteria</taxon>
        <taxon>Campylobacterales</taxon>
        <taxon>Campylobacteraceae</taxon>
        <taxon>Campylobacter</taxon>
    </lineage>
</organism>
<reference evidence="1" key="1">
    <citation type="submission" date="2020-07" db="EMBL/GenBank/DDBJ databases">
        <title>Campylobacter molothri sp. nov. isolated from wild birds.</title>
        <authorList>
            <person name="Miller W.G."/>
            <person name="Chapman M.H."/>
            <person name="Yee E."/>
            <person name="Lopes B.S."/>
            <person name="Forbes K.J."/>
        </authorList>
    </citation>
    <scope>NUCLEOTIDE SEQUENCE</scope>
    <source>
        <strain evidence="1">RM9754</strain>
    </source>
</reference>
<dbReference type="EMBL" id="JACHUQ010000007">
    <property type="protein sequence ID" value="MBZ7974694.1"/>
    <property type="molecule type" value="Genomic_DNA"/>
</dbReference>
<name>A0ACC5W1D3_9BACT</name>
<sequence length="182" mass="22065">MKHLAIDIFITFFKNPPKQDLLKKIQEEQLWQRWFLKNENPLQKQALKLLSYSKEDEKMIGYDFTCLFLSDIDFVKAPPYASFYLDKDKEIYSNNSEKVKNIFLKYNFLTFLENEPQDSLINELLFIKELLKNNNEEILKEFLEKEFFTWFNAWNEDLEKEAKSDFYKGLAMLMRDFFNNLT</sequence>